<organism evidence="1 2">
    <name type="scientific">Candidatus Methylobacter favarea</name>
    <dbReference type="NCBI Taxonomy" id="2707345"/>
    <lineage>
        <taxon>Bacteria</taxon>
        <taxon>Pseudomonadati</taxon>
        <taxon>Pseudomonadota</taxon>
        <taxon>Gammaproteobacteria</taxon>
        <taxon>Methylococcales</taxon>
        <taxon>Methylococcaceae</taxon>
        <taxon>Methylobacter</taxon>
    </lineage>
</organism>
<keyword evidence="2" id="KW-1185">Reference proteome</keyword>
<dbReference type="Proteomes" id="UP000494216">
    <property type="component" value="Unassembled WGS sequence"/>
</dbReference>
<evidence type="ECO:0000313" key="1">
    <source>
        <dbReference type="EMBL" id="CAA9893064.1"/>
    </source>
</evidence>
<reference evidence="1 2" key="1">
    <citation type="submission" date="2020-02" db="EMBL/GenBank/DDBJ databases">
        <authorList>
            <person name="Hogendoorn C."/>
        </authorList>
    </citation>
    <scope>NUCLEOTIDE SEQUENCE [LARGE SCALE GENOMIC DNA]</scope>
    <source>
        <strain evidence="1">METHB21</strain>
    </source>
</reference>
<protein>
    <recommendedName>
        <fullName evidence="3">DUF3570 domain-containing protein</fullName>
    </recommendedName>
</protein>
<name>A0A8S0X3U8_9GAMM</name>
<evidence type="ECO:0008006" key="3">
    <source>
        <dbReference type="Google" id="ProtNLM"/>
    </source>
</evidence>
<comment type="caution">
    <text evidence="1">The sequence shown here is derived from an EMBL/GenBank/DDBJ whole genome shotgun (WGS) entry which is preliminary data.</text>
</comment>
<accession>A0A8S0X3U8</accession>
<dbReference type="Pfam" id="PF12094">
    <property type="entry name" value="DUF3570"/>
    <property type="match status" value="1"/>
</dbReference>
<evidence type="ECO:0000313" key="2">
    <source>
        <dbReference type="Proteomes" id="UP000494216"/>
    </source>
</evidence>
<dbReference type="AlphaFoldDB" id="A0A8S0X3U8"/>
<dbReference type="RefSeq" id="WP_217426629.1">
    <property type="nucleotide sequence ID" value="NZ_CADCXN010000134.1"/>
</dbReference>
<proteinExistence type="predicted"/>
<gene>
    <name evidence="1" type="ORF">METHB2_990002</name>
</gene>
<dbReference type="InterPro" id="IPR021953">
    <property type="entry name" value="DUF3570"/>
</dbReference>
<dbReference type="EMBL" id="CADCXN010000134">
    <property type="protein sequence ID" value="CAA9893064.1"/>
    <property type="molecule type" value="Genomic_DNA"/>
</dbReference>
<sequence length="931" mass="101622">MAAIKKKKTLESSAGRLLVSACRRLTGVIKPRISKQQAAASASSPLHALTAAALALPGLMMTPAQAADEEAGFQYGHYQEGKRQLFGIKSRFKPIEVESLQGSGKIKLADRVRFAFNYIQDTWGGATPIATAPLSFQGNRENGVIAGATPFLQNNNVYFDAQLNPLQRNNAANTFSKDPQLVHTLSSASPETRKQGDFKLSYEWDEAALDVGGGISLENDYESRFGNLGGRWDFNQKLTTLNLGLSYTASDTQAIIDHDAAPYIYDTTSGTASYNAMYDSQIEILPGGKRVLHGKRQDWAAHFGLTQILNRNALFETGAGYTRSTGYMANPYKAVETAFIDPAQTPGPSGELTGLAIGLLEQRPDARNQWTGDLRYVQHIDGLDAALHFDYRFFHDDWGINAHTFAADWVQPLGNGWTVTPRVRYYSQDAASFYQPYLVSQQAFSKLVVDASGRPILVEADNPNNGKTYFRDQNFNLVDENGNRVDEVAVNPINKTVPFDRKLLPAHYSSDQRLSGYGALSGGVTISKQFTKGVSLEAGAEYYTHEGSLKLGGGGEGSYADFNYYVVNAALKVDLAALALAGAGHDEHSGHGGHNDHSRHSGHGPAGVMFDHMLSRSGDFMVGYRYMYGNQHGAMLHGSDAAGDMDIVNNGCPNSNGCFLASSGMAMHMHMLDLMYAPTDWLNLMLMPQFVDMDMSMRKLDGAPQPTTPAEEAAIPHHVLHEHNTGGIGDTGVYALIKLFDAPGHHVHTALGISAPTGDVGIKFRDTHGLEGGFMHYDMQLGSGTWDFKPSITYTGQKNRWSWGAQISGVKRLENRNKSGFAFGDIFQSTAWGGYDLLNWLTASVRGVYTVKGSVKGEFNGTFNKLGPMDYSTSYGGRYWDVGFGLNAFVPRGDLGGNRLSFEWLQPVNDDVNGYQLPREGALSATWSYAF</sequence>